<dbReference type="Gene3D" id="1.10.3120.10">
    <property type="entry name" value="Trigger factor, C-terminal domain"/>
    <property type="match status" value="1"/>
</dbReference>
<name>A0A2S9IY37_9SPHI</name>
<dbReference type="GO" id="GO:0003755">
    <property type="term" value="F:peptidyl-prolyl cis-trans isomerase activity"/>
    <property type="evidence" value="ECO:0007669"/>
    <property type="project" value="TreeGrafter"/>
</dbReference>
<dbReference type="GO" id="GO:0051083">
    <property type="term" value="P:'de novo' cotranslational protein folding"/>
    <property type="evidence" value="ECO:0007669"/>
    <property type="project" value="TreeGrafter"/>
</dbReference>
<comment type="caution">
    <text evidence="2">The sequence shown here is derived from an EMBL/GenBank/DDBJ whole genome shotgun (WGS) entry which is preliminary data.</text>
</comment>
<dbReference type="EMBL" id="PVBQ01000021">
    <property type="protein sequence ID" value="PRD45446.1"/>
    <property type="molecule type" value="Genomic_DNA"/>
</dbReference>
<dbReference type="GO" id="GO:0044183">
    <property type="term" value="F:protein folding chaperone"/>
    <property type="evidence" value="ECO:0007669"/>
    <property type="project" value="TreeGrafter"/>
</dbReference>
<keyword evidence="3" id="KW-1185">Reference proteome</keyword>
<feature type="domain" description="Trigger factor ribosome-binding bacterial" evidence="1">
    <location>
        <begin position="1"/>
        <end position="150"/>
    </location>
</feature>
<dbReference type="InterPro" id="IPR036611">
    <property type="entry name" value="Trigger_fac_ribosome-bd_sf"/>
</dbReference>
<dbReference type="GO" id="GO:0015031">
    <property type="term" value="P:protein transport"/>
    <property type="evidence" value="ECO:0007669"/>
    <property type="project" value="InterPro"/>
</dbReference>
<dbReference type="InterPro" id="IPR037041">
    <property type="entry name" value="Trigger_fac_C_sf"/>
</dbReference>
<dbReference type="InterPro" id="IPR005215">
    <property type="entry name" value="Trig_fac"/>
</dbReference>
<dbReference type="Proteomes" id="UP000239711">
    <property type="component" value="Unassembled WGS sequence"/>
</dbReference>
<proteinExistence type="predicted"/>
<dbReference type="GO" id="GO:0043022">
    <property type="term" value="F:ribosome binding"/>
    <property type="evidence" value="ECO:0007669"/>
    <property type="project" value="TreeGrafter"/>
</dbReference>
<reference evidence="2 3" key="1">
    <citation type="submission" date="2018-02" db="EMBL/GenBank/DDBJ databases">
        <title>The draft genome of Sphingobacterium sp. 5JN-11.</title>
        <authorList>
            <person name="Liu L."/>
            <person name="Li L."/>
            <person name="Liang L."/>
            <person name="Zhang X."/>
            <person name="Wang T."/>
        </authorList>
    </citation>
    <scope>NUCLEOTIDE SEQUENCE [LARGE SCALE GENOMIC DNA]</scope>
    <source>
        <strain evidence="2 3">5JN-11</strain>
    </source>
</reference>
<dbReference type="OrthoDB" id="9767721at2"/>
<dbReference type="AlphaFoldDB" id="A0A2S9IY37"/>
<dbReference type="PANTHER" id="PTHR30560">
    <property type="entry name" value="TRIGGER FACTOR CHAPERONE AND PEPTIDYL-PROLYL CIS/TRANS ISOMERASE"/>
    <property type="match status" value="1"/>
</dbReference>
<dbReference type="InterPro" id="IPR008881">
    <property type="entry name" value="Trigger_fac_ribosome-bd_bac"/>
</dbReference>
<dbReference type="RefSeq" id="WP_105718470.1">
    <property type="nucleotide sequence ID" value="NZ_PVBQ01000021.1"/>
</dbReference>
<evidence type="ECO:0000313" key="2">
    <source>
        <dbReference type="EMBL" id="PRD45446.1"/>
    </source>
</evidence>
<protein>
    <submittedName>
        <fullName evidence="2">Trigger factor</fullName>
    </submittedName>
</protein>
<dbReference type="SUPFAM" id="SSF109998">
    <property type="entry name" value="Triger factor/SurA peptide-binding domain-like"/>
    <property type="match status" value="1"/>
</dbReference>
<evidence type="ECO:0000259" key="1">
    <source>
        <dbReference type="Pfam" id="PF05697"/>
    </source>
</evidence>
<evidence type="ECO:0000313" key="3">
    <source>
        <dbReference type="Proteomes" id="UP000239711"/>
    </source>
</evidence>
<sequence>MNISHQTVDDVNANIKVELAPEDYNPSVDKAIKEQAKKAKLPGFRPGMVPPGHIRRTYGKSILLDEINKLVNDKISEYISENKLEVLGQPLPVEDDADAKYNWDFNDTFAFTYEIGIAPEFETPFSKETAFTTYDIKADDATLAERVKNLRRSYGKMTNPEVSEEGDVLYATLKQVKEEGIEKTTSVRTDIIEDAKTKKALTGLKQDDTVKIDIKKAFKVADIARILGITEDEAENLDVTKFELTVKNINRLEEADLNQEFFDKLFPAGDVTKEEEFEAKVKEEVEGLFKQNADQKLRNDMYTYGMEKVDVKFPEAFLKKWLKATNPNISDEELDEGFADFLSNLRWTIIENRIVTANNLEVKYDEVINLAKERIYAQIKMYNINDEPTDEQLGQYALQLLQDREQANRLFEEAKALKVFDYLKENVTLKPQEISYVDFEKLDKDSK</sequence>
<dbReference type="PANTHER" id="PTHR30560:SF3">
    <property type="entry name" value="TRIGGER FACTOR-LIKE PROTEIN TIG, CHLOROPLASTIC"/>
    <property type="match status" value="1"/>
</dbReference>
<dbReference type="SUPFAM" id="SSF102735">
    <property type="entry name" value="Trigger factor ribosome-binding domain"/>
    <property type="match status" value="1"/>
</dbReference>
<dbReference type="Pfam" id="PF05697">
    <property type="entry name" value="Trigger_N"/>
    <property type="match status" value="1"/>
</dbReference>
<accession>A0A2S9IY37</accession>
<dbReference type="GO" id="GO:0043335">
    <property type="term" value="P:protein unfolding"/>
    <property type="evidence" value="ECO:0007669"/>
    <property type="project" value="TreeGrafter"/>
</dbReference>
<dbReference type="Gene3D" id="3.30.70.1050">
    <property type="entry name" value="Trigger factor ribosome-binding domain"/>
    <property type="match status" value="1"/>
</dbReference>
<dbReference type="InterPro" id="IPR027304">
    <property type="entry name" value="Trigger_fact/SurA_dom_sf"/>
</dbReference>
<gene>
    <name evidence="2" type="ORF">C5745_18325</name>
</gene>
<organism evidence="2 3">
    <name type="scientific">Sphingobacterium haloxyli</name>
    <dbReference type="NCBI Taxonomy" id="2100533"/>
    <lineage>
        <taxon>Bacteria</taxon>
        <taxon>Pseudomonadati</taxon>
        <taxon>Bacteroidota</taxon>
        <taxon>Sphingobacteriia</taxon>
        <taxon>Sphingobacteriales</taxon>
        <taxon>Sphingobacteriaceae</taxon>
        <taxon>Sphingobacterium</taxon>
    </lineage>
</organism>